<gene>
    <name evidence="1" type="ORF">LOK49_LG06G01393</name>
</gene>
<proteinExistence type="predicted"/>
<dbReference type="Proteomes" id="UP001060215">
    <property type="component" value="Chromosome 5"/>
</dbReference>
<dbReference type="EMBL" id="CM045762">
    <property type="protein sequence ID" value="KAI8009981.1"/>
    <property type="molecule type" value="Genomic_DNA"/>
</dbReference>
<evidence type="ECO:0000313" key="1">
    <source>
        <dbReference type="EMBL" id="KAI8009981.1"/>
    </source>
</evidence>
<protein>
    <submittedName>
        <fullName evidence="1">Uncharacterized protein</fullName>
    </submittedName>
</protein>
<comment type="caution">
    <text evidence="1">The sequence shown here is derived from an EMBL/GenBank/DDBJ whole genome shotgun (WGS) entry which is preliminary data.</text>
</comment>
<keyword evidence="2" id="KW-1185">Reference proteome</keyword>
<sequence length="493" mass="54168">MASEHAFKGILTGLPKPGGGEFGKFYGLPTLNDLRIGNYFELVLEVILLESAIRNCDNFQVTKEDVEKIIDWEKTSPKQVEIPFNHLACMHDAINKLGSDSNKINPLVPVDLVIDHSVQVDVARSKNAVQENMELEFQRNKERFAFLKWGSNAFQNLLVVPPGSGIVNLEYLGRVVFNLDGMLYPDSVPISMVLPGVVGFELSGKLCNGVIATDLVLTVTQMLGKHGVVGKFVEFYGEGVGKISLADRATNANMSPEYGATIGFFPVDHVTLQYLKLTGRSEETLSTFQHSCVAMIEAYLRANNMFVDYNKEHTHLDLADVEPCISGPKRPHDRVPLKEMKADWHSCLDNKVGFNVTVKSWIKTSLAPGSGVVTKYLLQSGLQKYLNEQGFHIVGYGYTTCIGNLGDLDESVASAISENDIVAAAVLSGNRNFEGRVHPLTRVNYLASPPLVVAYALVGTARARCHSKLVLGATRQACQQCHSHKKHALHKAT</sequence>
<accession>A0ACC0HDB3</accession>
<organism evidence="1 2">
    <name type="scientific">Camellia lanceoleosa</name>
    <dbReference type="NCBI Taxonomy" id="1840588"/>
    <lineage>
        <taxon>Eukaryota</taxon>
        <taxon>Viridiplantae</taxon>
        <taxon>Streptophyta</taxon>
        <taxon>Embryophyta</taxon>
        <taxon>Tracheophyta</taxon>
        <taxon>Spermatophyta</taxon>
        <taxon>Magnoliopsida</taxon>
        <taxon>eudicotyledons</taxon>
        <taxon>Gunneridae</taxon>
        <taxon>Pentapetalae</taxon>
        <taxon>asterids</taxon>
        <taxon>Ericales</taxon>
        <taxon>Theaceae</taxon>
        <taxon>Camellia</taxon>
    </lineage>
</organism>
<reference evidence="1 2" key="1">
    <citation type="journal article" date="2022" name="Plant J.">
        <title>Chromosome-level genome of Camellia lanceoleosa provides a valuable resource for understanding genome evolution and self-incompatibility.</title>
        <authorList>
            <person name="Gong W."/>
            <person name="Xiao S."/>
            <person name="Wang L."/>
            <person name="Liao Z."/>
            <person name="Chang Y."/>
            <person name="Mo W."/>
            <person name="Hu G."/>
            <person name="Li W."/>
            <person name="Zhao G."/>
            <person name="Zhu H."/>
            <person name="Hu X."/>
            <person name="Ji K."/>
            <person name="Xiang X."/>
            <person name="Song Q."/>
            <person name="Yuan D."/>
            <person name="Jin S."/>
            <person name="Zhang L."/>
        </authorList>
    </citation>
    <scope>NUCLEOTIDE SEQUENCE [LARGE SCALE GENOMIC DNA]</scope>
    <source>
        <strain evidence="1">SQ_2022a</strain>
    </source>
</reference>
<evidence type="ECO:0000313" key="2">
    <source>
        <dbReference type="Proteomes" id="UP001060215"/>
    </source>
</evidence>
<name>A0ACC0HDB3_9ERIC</name>